<feature type="region of interest" description="Disordered" evidence="1">
    <location>
        <begin position="1"/>
        <end position="59"/>
    </location>
</feature>
<dbReference type="AlphaFoldDB" id="A0A1Y2AM19"/>
<evidence type="ECO:0000313" key="2">
    <source>
        <dbReference type="EMBL" id="ORY23623.1"/>
    </source>
</evidence>
<evidence type="ECO:0000313" key="3">
    <source>
        <dbReference type="Proteomes" id="UP000193986"/>
    </source>
</evidence>
<reference evidence="2 3" key="1">
    <citation type="submission" date="2016-07" db="EMBL/GenBank/DDBJ databases">
        <title>Pervasive Adenine N6-methylation of Active Genes in Fungi.</title>
        <authorList>
            <consortium name="DOE Joint Genome Institute"/>
            <person name="Mondo S.J."/>
            <person name="Dannebaum R.O."/>
            <person name="Kuo R.C."/>
            <person name="Labutti K."/>
            <person name="Haridas S."/>
            <person name="Kuo A."/>
            <person name="Salamov A."/>
            <person name="Ahrendt S.R."/>
            <person name="Lipzen A."/>
            <person name="Sullivan W."/>
            <person name="Andreopoulos W.B."/>
            <person name="Clum A."/>
            <person name="Lindquist E."/>
            <person name="Daum C."/>
            <person name="Ramamoorthy G.K."/>
            <person name="Gryganskyi A."/>
            <person name="Culley D."/>
            <person name="Magnuson J.K."/>
            <person name="James T.Y."/>
            <person name="O'Malley M.A."/>
            <person name="Stajich J.E."/>
            <person name="Spatafora J.W."/>
            <person name="Visel A."/>
            <person name="Grigoriev I.V."/>
        </authorList>
    </citation>
    <scope>NUCLEOTIDE SEQUENCE [LARGE SCALE GENOMIC DNA]</scope>
    <source>
        <strain evidence="2 3">68-887.2</strain>
    </source>
</reference>
<dbReference type="InterPro" id="IPR009057">
    <property type="entry name" value="Homeodomain-like_sf"/>
</dbReference>
<feature type="compositionally biased region" description="Polar residues" evidence="1">
    <location>
        <begin position="1"/>
        <end position="10"/>
    </location>
</feature>
<accession>A0A1Y2AM19</accession>
<comment type="caution">
    <text evidence="2">The sequence shown here is derived from an EMBL/GenBank/DDBJ whole genome shotgun (WGS) entry which is preliminary data.</text>
</comment>
<dbReference type="Proteomes" id="UP000193986">
    <property type="component" value="Unassembled WGS sequence"/>
</dbReference>
<feature type="compositionally biased region" description="Low complexity" evidence="1">
    <location>
        <begin position="38"/>
        <end position="49"/>
    </location>
</feature>
<proteinExistence type="predicted"/>
<name>A0A1Y2AM19_9TREE</name>
<dbReference type="EMBL" id="MCFC01000077">
    <property type="protein sequence ID" value="ORY23623.1"/>
    <property type="molecule type" value="Genomic_DNA"/>
</dbReference>
<evidence type="ECO:0000256" key="1">
    <source>
        <dbReference type="SAM" id="MobiDB-lite"/>
    </source>
</evidence>
<dbReference type="SUPFAM" id="SSF46689">
    <property type="entry name" value="Homeodomain-like"/>
    <property type="match status" value="1"/>
</dbReference>
<sequence>MPPTSTNKQIKPSPRKSPYNHNQKHDNDNDDENDDVKPSSSPDSTTSPSKKPKSKVSRPWTAGDLLIIFDVVTKRGASIPNFEGMIEGRTGTQCYSNWKNTIAPSIQKMLVERGNKAK</sequence>
<protein>
    <recommendedName>
        <fullName evidence="4">Myb-like domain-containing protein</fullName>
    </recommendedName>
</protein>
<dbReference type="InParanoid" id="A0A1Y2AM19"/>
<evidence type="ECO:0008006" key="4">
    <source>
        <dbReference type="Google" id="ProtNLM"/>
    </source>
</evidence>
<organism evidence="2 3">
    <name type="scientific">Naematelia encephala</name>
    <dbReference type="NCBI Taxonomy" id="71784"/>
    <lineage>
        <taxon>Eukaryota</taxon>
        <taxon>Fungi</taxon>
        <taxon>Dikarya</taxon>
        <taxon>Basidiomycota</taxon>
        <taxon>Agaricomycotina</taxon>
        <taxon>Tremellomycetes</taxon>
        <taxon>Tremellales</taxon>
        <taxon>Naemateliaceae</taxon>
        <taxon>Naematelia</taxon>
    </lineage>
</organism>
<gene>
    <name evidence="2" type="ORF">BCR39DRAFT_561881</name>
</gene>
<keyword evidence="3" id="KW-1185">Reference proteome</keyword>